<evidence type="ECO:0000256" key="2">
    <source>
        <dbReference type="ARBA" id="ARBA00022723"/>
    </source>
</evidence>
<dbReference type="Pfam" id="PF00034">
    <property type="entry name" value="Cytochrom_C"/>
    <property type="match status" value="1"/>
</dbReference>
<evidence type="ECO:0000256" key="3">
    <source>
        <dbReference type="ARBA" id="ARBA00023004"/>
    </source>
</evidence>
<evidence type="ECO:0000313" key="7">
    <source>
        <dbReference type="EMBL" id="NML44470.1"/>
    </source>
</evidence>
<evidence type="ECO:0000259" key="6">
    <source>
        <dbReference type="PROSITE" id="PS51007"/>
    </source>
</evidence>
<keyword evidence="1 4" id="KW-0349">Heme</keyword>
<dbReference type="GO" id="GO:0009055">
    <property type="term" value="F:electron transfer activity"/>
    <property type="evidence" value="ECO:0007669"/>
    <property type="project" value="InterPro"/>
</dbReference>
<evidence type="ECO:0000313" key="8">
    <source>
        <dbReference type="Proteomes" id="UP000541185"/>
    </source>
</evidence>
<proteinExistence type="predicted"/>
<evidence type="ECO:0000256" key="4">
    <source>
        <dbReference type="PROSITE-ProRule" id="PRU00433"/>
    </source>
</evidence>
<dbReference type="GO" id="GO:0020037">
    <property type="term" value="F:heme binding"/>
    <property type="evidence" value="ECO:0007669"/>
    <property type="project" value="InterPro"/>
</dbReference>
<evidence type="ECO:0000256" key="5">
    <source>
        <dbReference type="SAM" id="SignalP"/>
    </source>
</evidence>
<dbReference type="InterPro" id="IPR036909">
    <property type="entry name" value="Cyt_c-like_dom_sf"/>
</dbReference>
<sequence>MNWRALVPGLALAALLSDPAWAAGAASLPDPNNDTGAGIYLRGTASSGQAVAGSRSAASKVQGTAAACANCHQRSGLGSREGRSFIPPITGRYLFRPLTQVNKDFDLPYVEGMRPDRPPYTDATLARAIREGVDSQDKPLSYLMPRYELGEADMAALVGYLKQLDQRHVPGISATALHFATIITPDADPVKRRGMLEVLQQFFAARNVRQLGAAPRIMGQGKSVYAGTLEMEHRRWELHVWELAGPPSDWQRQLDQFLASQPVLAVVSGLGGSTWAPVHAFCERAAVPCLFPNVEVPVDQQRDFYSLYFTRGVMLEADLMADAILQPEEGGKARTVRQFYRPGDSGAAGAAALAAALKGHGVEVTSQALVPGRTVGEELSSSAAPDALVLWLRPRDMATLGAAPAAGTAVYLSGLLGGLEGAPLPPDWRARAQLAYPFDLPDRRRVRVDFVLGWFRMRKIPIVDLQVQTDTYLACGLLSETLSHMVDALGRDYLVERMQSMLEHRIVTGYYPRLAMATGQRFASKGGYLVHFADGQGSRLLPDQGWKVP</sequence>
<dbReference type="AlphaFoldDB" id="A0A848H5E6"/>
<keyword evidence="5" id="KW-0732">Signal</keyword>
<dbReference type="Gene3D" id="3.40.50.2300">
    <property type="match status" value="2"/>
</dbReference>
<keyword evidence="8" id="KW-1185">Reference proteome</keyword>
<dbReference type="InterPro" id="IPR028082">
    <property type="entry name" value="Peripla_BP_I"/>
</dbReference>
<accession>A0A848H5E6</accession>
<organism evidence="7 8">
    <name type="scientific">Ramlibacter agri</name>
    <dbReference type="NCBI Taxonomy" id="2728837"/>
    <lineage>
        <taxon>Bacteria</taxon>
        <taxon>Pseudomonadati</taxon>
        <taxon>Pseudomonadota</taxon>
        <taxon>Betaproteobacteria</taxon>
        <taxon>Burkholderiales</taxon>
        <taxon>Comamonadaceae</taxon>
        <taxon>Ramlibacter</taxon>
    </lineage>
</organism>
<dbReference type="SUPFAM" id="SSF53822">
    <property type="entry name" value="Periplasmic binding protein-like I"/>
    <property type="match status" value="1"/>
</dbReference>
<keyword evidence="2 4" id="KW-0479">Metal-binding</keyword>
<dbReference type="EMBL" id="JABBFX010000001">
    <property type="protein sequence ID" value="NML44470.1"/>
    <property type="molecule type" value="Genomic_DNA"/>
</dbReference>
<protein>
    <submittedName>
        <fullName evidence="7">C-type cytochrome</fullName>
    </submittedName>
</protein>
<reference evidence="7 8" key="1">
    <citation type="submission" date="2020-04" db="EMBL/GenBank/DDBJ databases">
        <title>Ramlibacter sp. G-1-2-2 isolated from soil.</title>
        <authorList>
            <person name="Dahal R.H."/>
        </authorList>
    </citation>
    <scope>NUCLEOTIDE SEQUENCE [LARGE SCALE GENOMIC DNA]</scope>
    <source>
        <strain evidence="7 8">G-1-2-2</strain>
    </source>
</reference>
<dbReference type="SUPFAM" id="SSF46626">
    <property type="entry name" value="Cytochrome c"/>
    <property type="match status" value="1"/>
</dbReference>
<name>A0A848H5E6_9BURK</name>
<comment type="caution">
    <text evidence="7">The sequence shown here is derived from an EMBL/GenBank/DDBJ whole genome shotgun (WGS) entry which is preliminary data.</text>
</comment>
<keyword evidence="3 4" id="KW-0408">Iron</keyword>
<dbReference type="InterPro" id="IPR009056">
    <property type="entry name" value="Cyt_c-like_dom"/>
</dbReference>
<dbReference type="PROSITE" id="PS51007">
    <property type="entry name" value="CYTC"/>
    <property type="match status" value="1"/>
</dbReference>
<feature type="domain" description="Cytochrome c" evidence="6">
    <location>
        <begin position="43"/>
        <end position="165"/>
    </location>
</feature>
<feature type="signal peptide" evidence="5">
    <location>
        <begin position="1"/>
        <end position="22"/>
    </location>
</feature>
<feature type="chain" id="PRO_5032592218" evidence="5">
    <location>
        <begin position="23"/>
        <end position="549"/>
    </location>
</feature>
<dbReference type="Proteomes" id="UP000541185">
    <property type="component" value="Unassembled WGS sequence"/>
</dbReference>
<dbReference type="GO" id="GO:0046872">
    <property type="term" value="F:metal ion binding"/>
    <property type="evidence" value="ECO:0007669"/>
    <property type="project" value="UniProtKB-KW"/>
</dbReference>
<evidence type="ECO:0000256" key="1">
    <source>
        <dbReference type="ARBA" id="ARBA00022617"/>
    </source>
</evidence>
<dbReference type="Gene3D" id="1.10.760.10">
    <property type="entry name" value="Cytochrome c-like domain"/>
    <property type="match status" value="1"/>
</dbReference>
<gene>
    <name evidence="7" type="ORF">HHL11_11960</name>
</gene>